<feature type="chain" id="PRO_5009955731" evidence="2">
    <location>
        <begin position="24"/>
        <end position="184"/>
    </location>
</feature>
<evidence type="ECO:0000256" key="1">
    <source>
        <dbReference type="SAM" id="MobiDB-lite"/>
    </source>
</evidence>
<evidence type="ECO:0000256" key="2">
    <source>
        <dbReference type="SAM" id="SignalP"/>
    </source>
</evidence>
<evidence type="ECO:0000313" key="3">
    <source>
        <dbReference type="EMBL" id="GAA97609.1"/>
    </source>
</evidence>
<reference evidence="3 4" key="1">
    <citation type="journal article" date="2011" name="J. Gen. Appl. Microbiol.">
        <title>Draft genome sequencing of the enigmatic basidiomycete Mixia osmundae.</title>
        <authorList>
            <person name="Nishida H."/>
            <person name="Nagatsuka Y."/>
            <person name="Sugiyama J."/>
        </authorList>
    </citation>
    <scope>NUCLEOTIDE SEQUENCE [LARGE SCALE GENOMIC DNA]</scope>
    <source>
        <strain evidence="4">CBS 9802 / IAM 14324 / JCM 22182 / KY 12970</strain>
    </source>
</reference>
<gene>
    <name evidence="3" type="primary">Mo04287</name>
    <name evidence="3" type="ORF">E5Q_04287</name>
</gene>
<evidence type="ECO:0000313" key="4">
    <source>
        <dbReference type="Proteomes" id="UP000009131"/>
    </source>
</evidence>
<dbReference type="RefSeq" id="XP_014568267.1">
    <property type="nucleotide sequence ID" value="XM_014712781.1"/>
</dbReference>
<reference evidence="3 4" key="2">
    <citation type="journal article" date="2012" name="Open Biol.">
        <title>Characteristics of nucleosomes and linker DNA regions on the genome of the basidiomycete Mixia osmundae revealed by mono- and dinucleosome mapping.</title>
        <authorList>
            <person name="Nishida H."/>
            <person name="Kondo S."/>
            <person name="Matsumoto T."/>
            <person name="Suzuki Y."/>
            <person name="Yoshikawa H."/>
            <person name="Taylor T.D."/>
            <person name="Sugiyama J."/>
        </authorList>
    </citation>
    <scope>NUCLEOTIDE SEQUENCE [LARGE SCALE GENOMIC DNA]</scope>
    <source>
        <strain evidence="4">CBS 9802 / IAM 14324 / JCM 22182 / KY 12970</strain>
    </source>
</reference>
<proteinExistence type="predicted"/>
<feature type="region of interest" description="Disordered" evidence="1">
    <location>
        <begin position="27"/>
        <end position="53"/>
    </location>
</feature>
<name>G7E449_MIXOS</name>
<organism evidence="3 4">
    <name type="scientific">Mixia osmundae (strain CBS 9802 / IAM 14324 / JCM 22182 / KY 12970)</name>
    <dbReference type="NCBI Taxonomy" id="764103"/>
    <lineage>
        <taxon>Eukaryota</taxon>
        <taxon>Fungi</taxon>
        <taxon>Dikarya</taxon>
        <taxon>Basidiomycota</taxon>
        <taxon>Pucciniomycotina</taxon>
        <taxon>Mixiomycetes</taxon>
        <taxon>Mixiales</taxon>
        <taxon>Mixiaceae</taxon>
        <taxon>Mixia</taxon>
    </lineage>
</organism>
<dbReference type="Proteomes" id="UP000009131">
    <property type="component" value="Unassembled WGS sequence"/>
</dbReference>
<protein>
    <submittedName>
        <fullName evidence="3">Uncharacterized protein</fullName>
    </submittedName>
</protein>
<sequence length="184" mass="20515">MRFRQVSILSTLLVALLALSCSASPLSANDNASADDSGMTTTGSSTGPRTTVNKPIVQRQTENAYIMTLQAKDPKVQARFIFALEYEDLYYYYGKATRCTTLDNVDCDSAPEGHGNGGVLDYSDFHFTIDYLFNVHVRFYHTPGGQILAWRIKFGSVYKQDIVNPQLWTSDAKPVNIPYEDHGI</sequence>
<keyword evidence="2" id="KW-0732">Signal</keyword>
<accession>G7E449</accession>
<dbReference type="HOGENOM" id="CLU_1468534_0_0_1"/>
<keyword evidence="4" id="KW-1185">Reference proteome</keyword>
<feature type="compositionally biased region" description="Low complexity" evidence="1">
    <location>
        <begin position="37"/>
        <end position="51"/>
    </location>
</feature>
<dbReference type="PROSITE" id="PS51257">
    <property type="entry name" value="PROKAR_LIPOPROTEIN"/>
    <property type="match status" value="1"/>
</dbReference>
<dbReference type="AlphaFoldDB" id="G7E449"/>
<comment type="caution">
    <text evidence="3">The sequence shown here is derived from an EMBL/GenBank/DDBJ whole genome shotgun (WGS) entry which is preliminary data.</text>
</comment>
<dbReference type="EMBL" id="BABT02000129">
    <property type="protein sequence ID" value="GAA97609.1"/>
    <property type="molecule type" value="Genomic_DNA"/>
</dbReference>
<dbReference type="InParanoid" id="G7E449"/>
<feature type="signal peptide" evidence="2">
    <location>
        <begin position="1"/>
        <end position="23"/>
    </location>
</feature>